<reference evidence="1 2" key="1">
    <citation type="journal article" date="2012" name="J. Bacteriol.">
        <title>Complete genome sequence of Mycoplasma haemocanis strain Illinois.</title>
        <authorList>
            <person name="do Nascimento N.C."/>
            <person name="Guimaraes A.M."/>
            <person name="Santos A.P."/>
            <person name="Sanmiguel P.J."/>
            <person name="Messick J.B."/>
        </authorList>
    </citation>
    <scope>NUCLEOTIDE SEQUENCE [LARGE SCALE GENOMIC DNA]</scope>
    <source>
        <strain evidence="1 2">Illinois</strain>
    </source>
</reference>
<keyword evidence="2" id="KW-1185">Reference proteome</keyword>
<name>H6N6J1_MYCHN</name>
<dbReference type="EMBL" id="CP003199">
    <property type="protein sequence ID" value="AEW45263.1"/>
    <property type="molecule type" value="Genomic_DNA"/>
</dbReference>
<dbReference type="STRING" id="1111676.MHC_01985"/>
<gene>
    <name evidence="1" type="ordered locus">MHC_01985</name>
</gene>
<evidence type="ECO:0000313" key="1">
    <source>
        <dbReference type="EMBL" id="AEW45263.1"/>
    </source>
</evidence>
<dbReference type="HOGENOM" id="CLU_154533_0_0_14"/>
<dbReference type="OrthoDB" id="403327at2"/>
<organism evidence="1 2">
    <name type="scientific">Mycoplasma haemocanis (strain Illinois)</name>
    <dbReference type="NCBI Taxonomy" id="1111676"/>
    <lineage>
        <taxon>Bacteria</taxon>
        <taxon>Bacillati</taxon>
        <taxon>Mycoplasmatota</taxon>
        <taxon>Mollicutes</taxon>
        <taxon>Mycoplasmataceae</taxon>
        <taxon>Mycoplasma</taxon>
    </lineage>
</organism>
<protein>
    <submittedName>
        <fullName evidence="1">Uncharacterized protein</fullName>
    </submittedName>
</protein>
<proteinExistence type="predicted"/>
<sequence length="139" mass="15766">MSFPTKLLFGSAALGVTGTGLSFEKLDSSSSQNDDFFTKGKFAGKFISVKKECRIYKLISSYMAGTFERVEKEALKQEIEKDKKGDWPSIEKACLENIGGSIFVSNPERKGWKYLPPSHKWVYSEPQKFKTYLEKLKTT</sequence>
<dbReference type="Proteomes" id="UP000009135">
    <property type="component" value="Chromosome"/>
</dbReference>
<evidence type="ECO:0000313" key="2">
    <source>
        <dbReference type="Proteomes" id="UP000009135"/>
    </source>
</evidence>
<accession>H6N6J1</accession>
<dbReference type="AlphaFoldDB" id="H6N6J1"/>
<dbReference type="KEGG" id="mhe:MHC_01985"/>